<accession>K3X7F6</accession>
<evidence type="ECO:0008006" key="5">
    <source>
        <dbReference type="Google" id="ProtNLM"/>
    </source>
</evidence>
<proteinExistence type="predicted"/>
<evidence type="ECO:0000313" key="3">
    <source>
        <dbReference type="EnsemblProtists" id="PYU1_T013155"/>
    </source>
</evidence>
<dbReference type="InterPro" id="IPR036938">
    <property type="entry name" value="PAP2/HPO_sf"/>
</dbReference>
<dbReference type="eggNOG" id="ENOG502SC5I">
    <property type="taxonomic scope" value="Eukaryota"/>
</dbReference>
<feature type="transmembrane region" description="Helical" evidence="1">
    <location>
        <begin position="80"/>
        <end position="102"/>
    </location>
</feature>
<dbReference type="EMBL" id="GL376577">
    <property type="status" value="NOT_ANNOTATED_CDS"/>
    <property type="molecule type" value="Genomic_DNA"/>
</dbReference>
<reference evidence="3" key="3">
    <citation type="submission" date="2015-02" db="UniProtKB">
        <authorList>
            <consortium name="EnsemblProtists"/>
        </authorList>
    </citation>
    <scope>IDENTIFICATION</scope>
    <source>
        <strain evidence="3">DAOM BR144</strain>
    </source>
</reference>
<keyword evidence="2" id="KW-0732">Signal</keyword>
<dbReference type="EnsemblProtists" id="PYU1_T013155">
    <property type="protein sequence ID" value="PYU1_T013155"/>
    <property type="gene ID" value="PYU1_G013128"/>
</dbReference>
<dbReference type="VEuPathDB" id="FungiDB:PYU1_G013128"/>
<evidence type="ECO:0000313" key="4">
    <source>
        <dbReference type="Proteomes" id="UP000019132"/>
    </source>
</evidence>
<dbReference type="PANTHER" id="PTHR14969">
    <property type="entry name" value="SPHINGOSINE-1-PHOSPHATE PHOSPHOHYDROLASE"/>
    <property type="match status" value="1"/>
</dbReference>
<reference evidence="4" key="1">
    <citation type="journal article" date="2010" name="Genome Biol.">
        <title>Genome sequence of the necrotrophic plant pathogen Pythium ultimum reveals original pathogenicity mechanisms and effector repertoire.</title>
        <authorList>
            <person name="Levesque C.A."/>
            <person name="Brouwer H."/>
            <person name="Cano L."/>
            <person name="Hamilton J.P."/>
            <person name="Holt C."/>
            <person name="Huitema E."/>
            <person name="Raffaele S."/>
            <person name="Robideau G.P."/>
            <person name="Thines M."/>
            <person name="Win J."/>
            <person name="Zerillo M.M."/>
            <person name="Beakes G.W."/>
            <person name="Boore J.L."/>
            <person name="Busam D."/>
            <person name="Dumas B."/>
            <person name="Ferriera S."/>
            <person name="Fuerstenberg S.I."/>
            <person name="Gachon C.M."/>
            <person name="Gaulin E."/>
            <person name="Govers F."/>
            <person name="Grenville-Briggs L."/>
            <person name="Horner N."/>
            <person name="Hostetler J."/>
            <person name="Jiang R.H."/>
            <person name="Johnson J."/>
            <person name="Krajaejun T."/>
            <person name="Lin H."/>
            <person name="Meijer H.J."/>
            <person name="Moore B."/>
            <person name="Morris P."/>
            <person name="Phuntmart V."/>
            <person name="Puiu D."/>
            <person name="Shetty J."/>
            <person name="Stajich J.E."/>
            <person name="Tripathy S."/>
            <person name="Wawra S."/>
            <person name="van West P."/>
            <person name="Whitty B.R."/>
            <person name="Coutinho P.M."/>
            <person name="Henrissat B."/>
            <person name="Martin F."/>
            <person name="Thomas P.D."/>
            <person name="Tyler B.M."/>
            <person name="De Vries R.P."/>
            <person name="Kamoun S."/>
            <person name="Yandell M."/>
            <person name="Tisserat N."/>
            <person name="Buell C.R."/>
        </authorList>
    </citation>
    <scope>NUCLEOTIDE SEQUENCE</scope>
    <source>
        <strain evidence="4">DAOM:BR144</strain>
    </source>
</reference>
<dbReference type="Proteomes" id="UP000019132">
    <property type="component" value="Unassembled WGS sequence"/>
</dbReference>
<feature type="transmembrane region" description="Helical" evidence="1">
    <location>
        <begin position="109"/>
        <end position="132"/>
    </location>
</feature>
<feature type="chain" id="PRO_5003868454" description="Phosphatidic acid phosphatase type 2/haloperoxidase domain-containing protein" evidence="2">
    <location>
        <begin position="28"/>
        <end position="286"/>
    </location>
</feature>
<feature type="transmembrane region" description="Helical" evidence="1">
    <location>
        <begin position="183"/>
        <end position="199"/>
    </location>
</feature>
<dbReference type="PANTHER" id="PTHR14969:SF13">
    <property type="entry name" value="AT30094P"/>
    <property type="match status" value="1"/>
</dbReference>
<keyword evidence="4" id="KW-1185">Reference proteome</keyword>
<keyword evidence="1" id="KW-0472">Membrane</keyword>
<keyword evidence="1" id="KW-1133">Transmembrane helix</keyword>
<dbReference type="GO" id="GO:0042392">
    <property type="term" value="F:sphingosine-1-phosphate phosphatase activity"/>
    <property type="evidence" value="ECO:0007669"/>
    <property type="project" value="TreeGrafter"/>
</dbReference>
<feature type="transmembrane region" description="Helical" evidence="1">
    <location>
        <begin position="211"/>
        <end position="229"/>
    </location>
</feature>
<sequence length="286" mass="31350">MALRALPARHGLLLLLLLVATTALATAAHHKVQCSSPEECCQVCGPDSHRCARGPCSRSFITKKVFSISMPTHDVGFWDVAFSFYGMVPYLVPVVTAIIILAGKRTWTLLLSLAFIPIVTIINETIIGNVLGECTRCQRPCGSCLLSTGMPSGHATNTIGLCFWVILETILGVGRYWSMHKRALVVGISVLLLVPVPYSREYLGDHTALQVGLGSVDGIVLAVIYFIILRRYVAKRLDRWSAWLARDGKWYKLKVRVVNDFSAKVPVGADEVLITPNVYIGQATNV</sequence>
<feature type="transmembrane region" description="Helical" evidence="1">
    <location>
        <begin position="152"/>
        <end position="171"/>
    </location>
</feature>
<dbReference type="Gene3D" id="1.20.144.10">
    <property type="entry name" value="Phosphatidic acid phosphatase type 2/haloperoxidase"/>
    <property type="match status" value="1"/>
</dbReference>
<feature type="signal peptide" evidence="2">
    <location>
        <begin position="1"/>
        <end position="27"/>
    </location>
</feature>
<dbReference type="AlphaFoldDB" id="K3X7F6"/>
<dbReference type="HOGENOM" id="CLU_072979_0_0_1"/>
<protein>
    <recommendedName>
        <fullName evidence="5">Phosphatidic acid phosphatase type 2/haloperoxidase domain-containing protein</fullName>
    </recommendedName>
</protein>
<dbReference type="SUPFAM" id="SSF48317">
    <property type="entry name" value="Acid phosphatase/Vanadium-dependent haloperoxidase"/>
    <property type="match status" value="1"/>
</dbReference>
<dbReference type="InParanoid" id="K3X7F6"/>
<keyword evidence="1" id="KW-0812">Transmembrane</keyword>
<reference evidence="4" key="2">
    <citation type="submission" date="2010-04" db="EMBL/GenBank/DDBJ databases">
        <authorList>
            <person name="Buell R."/>
            <person name="Hamilton J."/>
            <person name="Hostetler J."/>
        </authorList>
    </citation>
    <scope>NUCLEOTIDE SEQUENCE [LARGE SCALE GENOMIC DNA]</scope>
    <source>
        <strain evidence="4">DAOM:BR144</strain>
    </source>
</reference>
<evidence type="ECO:0000256" key="1">
    <source>
        <dbReference type="SAM" id="Phobius"/>
    </source>
</evidence>
<organism evidence="3 4">
    <name type="scientific">Globisporangium ultimum (strain ATCC 200006 / CBS 805.95 / DAOM BR144)</name>
    <name type="common">Pythium ultimum</name>
    <dbReference type="NCBI Taxonomy" id="431595"/>
    <lineage>
        <taxon>Eukaryota</taxon>
        <taxon>Sar</taxon>
        <taxon>Stramenopiles</taxon>
        <taxon>Oomycota</taxon>
        <taxon>Peronosporomycetes</taxon>
        <taxon>Pythiales</taxon>
        <taxon>Pythiaceae</taxon>
        <taxon>Globisporangium</taxon>
    </lineage>
</organism>
<name>K3X7F6_GLOUD</name>
<evidence type="ECO:0000256" key="2">
    <source>
        <dbReference type="SAM" id="SignalP"/>
    </source>
</evidence>